<sequence>NFNSRNQQTHRNESNSEENNRPLSWLPTTSHLSHQSSDISRKPFDQYKTKAQNGPHQNATSLAGRLHRSQPSIASESHLQRLPKSTNDLESLRLSFEHRLEPENVKTKVKSVWNNIKYGTFHVFP</sequence>
<evidence type="ECO:0000256" key="1">
    <source>
        <dbReference type="SAM" id="MobiDB-lite"/>
    </source>
</evidence>
<dbReference type="EMBL" id="HACG01014827">
    <property type="protein sequence ID" value="CEK61692.1"/>
    <property type="molecule type" value="Transcribed_RNA"/>
</dbReference>
<gene>
    <name evidence="2" type="primary">ORF42960</name>
</gene>
<evidence type="ECO:0000313" key="2">
    <source>
        <dbReference type="EMBL" id="CEK61692.1"/>
    </source>
</evidence>
<protein>
    <submittedName>
        <fullName evidence="2">Uncharacterized protein</fullName>
    </submittedName>
</protein>
<feature type="compositionally biased region" description="Basic and acidic residues" evidence="1">
    <location>
        <begin position="10"/>
        <end position="20"/>
    </location>
</feature>
<proteinExistence type="predicted"/>
<feature type="compositionally biased region" description="Polar residues" evidence="1">
    <location>
        <begin position="26"/>
        <end position="38"/>
    </location>
</feature>
<feature type="region of interest" description="Disordered" evidence="1">
    <location>
        <begin position="1"/>
        <end position="43"/>
    </location>
</feature>
<dbReference type="AlphaFoldDB" id="A0A0B6YZY5"/>
<feature type="non-terminal residue" evidence="2">
    <location>
        <position position="1"/>
    </location>
</feature>
<organism evidence="2">
    <name type="scientific">Arion vulgaris</name>
    <dbReference type="NCBI Taxonomy" id="1028688"/>
    <lineage>
        <taxon>Eukaryota</taxon>
        <taxon>Metazoa</taxon>
        <taxon>Spiralia</taxon>
        <taxon>Lophotrochozoa</taxon>
        <taxon>Mollusca</taxon>
        <taxon>Gastropoda</taxon>
        <taxon>Heterobranchia</taxon>
        <taxon>Euthyneura</taxon>
        <taxon>Panpulmonata</taxon>
        <taxon>Eupulmonata</taxon>
        <taxon>Stylommatophora</taxon>
        <taxon>Helicina</taxon>
        <taxon>Arionoidea</taxon>
        <taxon>Arionidae</taxon>
        <taxon>Arion</taxon>
    </lineage>
</organism>
<accession>A0A0B6YZY5</accession>
<reference evidence="2" key="1">
    <citation type="submission" date="2014-12" db="EMBL/GenBank/DDBJ databases">
        <title>Insight into the proteome of Arion vulgaris.</title>
        <authorList>
            <person name="Aradska J."/>
            <person name="Bulat T."/>
            <person name="Smidak R."/>
            <person name="Sarate P."/>
            <person name="Gangsoo J."/>
            <person name="Sialana F."/>
            <person name="Bilban M."/>
            <person name="Lubec G."/>
        </authorList>
    </citation>
    <scope>NUCLEOTIDE SEQUENCE</scope>
    <source>
        <tissue evidence="2">Skin</tissue>
    </source>
</reference>
<name>A0A0B6YZY5_9EUPU</name>